<keyword evidence="9" id="KW-1185">Reference proteome</keyword>
<dbReference type="InterPro" id="IPR015424">
    <property type="entry name" value="PyrdxlP-dep_Trfase"/>
</dbReference>
<keyword evidence="5" id="KW-0663">Pyridoxal phosphate</keyword>
<reference evidence="8 9" key="2">
    <citation type="journal article" date="2016" name="Genome Announc.">
        <title>Draft Genome Sequence of Erythromycin- and Oxytetracycline-Sensitive Nocardia seriolae Strain U-1 (NBRC 110359).</title>
        <authorList>
            <person name="Imajoh M."/>
            <person name="Sukeda M."/>
            <person name="Shimizu M."/>
            <person name="Yamane J."/>
            <person name="Ohnishi K."/>
            <person name="Oshima S."/>
        </authorList>
    </citation>
    <scope>NUCLEOTIDE SEQUENCE [LARGE SCALE GENOMIC DNA]</scope>
    <source>
        <strain evidence="8 9">U-1</strain>
    </source>
</reference>
<dbReference type="EC" id="2.6.1.2" evidence="6"/>
<evidence type="ECO:0000259" key="7">
    <source>
        <dbReference type="Pfam" id="PF00155"/>
    </source>
</evidence>
<dbReference type="InterPro" id="IPR051926">
    <property type="entry name" value="Ala_Aminotransferase"/>
</dbReference>
<dbReference type="Pfam" id="PF00155">
    <property type="entry name" value="Aminotran_1_2"/>
    <property type="match status" value="1"/>
</dbReference>
<dbReference type="Proteomes" id="UP000037179">
    <property type="component" value="Unassembled WGS sequence"/>
</dbReference>
<accession>A0ABC9YUG1</accession>
<dbReference type="PANTHER" id="PTHR43488">
    <property type="entry name" value="GLUTAMATE-PYRUVATE AMINOTRANSFERASE ALAA"/>
    <property type="match status" value="1"/>
</dbReference>
<dbReference type="InterPro" id="IPR015421">
    <property type="entry name" value="PyrdxlP-dep_Trfase_major"/>
</dbReference>
<evidence type="ECO:0000256" key="2">
    <source>
        <dbReference type="ARBA" id="ARBA00007441"/>
    </source>
</evidence>
<dbReference type="PANTHER" id="PTHR43488:SF2">
    <property type="entry name" value="GLUTAMATE-PYRUVATE AMINOTRANSFERASE ALAA"/>
    <property type="match status" value="1"/>
</dbReference>
<dbReference type="GO" id="GO:0004021">
    <property type="term" value="F:L-alanine:2-oxoglutarate aminotransferase activity"/>
    <property type="evidence" value="ECO:0007669"/>
    <property type="project" value="UniProtKB-EC"/>
</dbReference>
<organism evidence="8 9">
    <name type="scientific">Nocardia seriolae</name>
    <dbReference type="NCBI Taxonomy" id="37332"/>
    <lineage>
        <taxon>Bacteria</taxon>
        <taxon>Bacillati</taxon>
        <taxon>Actinomycetota</taxon>
        <taxon>Actinomycetes</taxon>
        <taxon>Mycobacteriales</taxon>
        <taxon>Nocardiaceae</taxon>
        <taxon>Nocardia</taxon>
    </lineage>
</organism>
<dbReference type="Gene3D" id="3.90.1150.10">
    <property type="entry name" value="Aspartate Aminotransferase, domain 1"/>
    <property type="match status" value="1"/>
</dbReference>
<protein>
    <recommendedName>
        <fullName evidence="6">alanine transaminase</fullName>
        <ecNumber evidence="6">2.6.1.2</ecNumber>
    </recommendedName>
</protein>
<comment type="caution">
    <text evidence="8">The sequence shown here is derived from an EMBL/GenBank/DDBJ whole genome shotgun (WGS) entry which is preliminary data.</text>
</comment>
<dbReference type="InterPro" id="IPR004839">
    <property type="entry name" value="Aminotransferase_I/II_large"/>
</dbReference>
<evidence type="ECO:0000256" key="1">
    <source>
        <dbReference type="ARBA" id="ARBA00001933"/>
    </source>
</evidence>
<comment type="similarity">
    <text evidence="2">Belongs to the class-I pyridoxal-phosphate-dependent aminotransferase family.</text>
</comment>
<dbReference type="Gene3D" id="3.40.640.10">
    <property type="entry name" value="Type I PLP-dependent aspartate aminotransferase-like (Major domain)"/>
    <property type="match status" value="1"/>
</dbReference>
<feature type="domain" description="Aminotransferase class I/classII large" evidence="7">
    <location>
        <begin position="44"/>
        <end position="405"/>
    </location>
</feature>
<dbReference type="InterPro" id="IPR015422">
    <property type="entry name" value="PyrdxlP-dep_Trfase_small"/>
</dbReference>
<name>A0ABC9YUG1_9NOCA</name>
<keyword evidence="4" id="KW-0808">Transferase</keyword>
<evidence type="ECO:0000256" key="5">
    <source>
        <dbReference type="ARBA" id="ARBA00022898"/>
    </source>
</evidence>
<dbReference type="EMBL" id="BBYQ01000049">
    <property type="protein sequence ID" value="GAP29127.1"/>
    <property type="molecule type" value="Genomic_DNA"/>
</dbReference>
<sequence>MCGNHTEKGSFMQVKQSSKLAGVSYEIRGPVAEHAARLEVEGHHIVKLNTGNPLTFGFEAPPELLQDMVRNLPQSSGYSSSKGLLSARRAVVQYYETLGLAELDVEQVFLGNGVSELIMMAMTALLENGDEVLVPAPDFPLWTAATALNGGRPVHYICDEGSDWMPDLADIESKITDRTRALVIINPNNPTGAVYSPEVVRQMLELARRHNLVVFSDEIYDKILYDGLTHTATASLAPDLLCLTFSGLSKSYRAAGFRGGWLVVSGPVEHAENYLEGLTMLAGLRLCANVPAQQAIQAALGGHQSIYDLTLPGGRLREQRDRAFEALNAVPGISCVKPKGALYAFPRIDLGMYKIHSDEQFVLDLLLREKIHIVQGTGFNWPHPDHFRIVTLPHADELEAIIERIGRFLATYKQ</sequence>
<gene>
    <name evidence="8" type="ORF">NSK11_contig00049-0045</name>
</gene>
<comment type="cofactor">
    <cofactor evidence="1">
        <name>pyridoxal 5'-phosphate</name>
        <dbReference type="ChEBI" id="CHEBI:597326"/>
    </cofactor>
</comment>
<dbReference type="SUPFAM" id="SSF53383">
    <property type="entry name" value="PLP-dependent transferases"/>
    <property type="match status" value="1"/>
</dbReference>
<proteinExistence type="inferred from homology"/>
<keyword evidence="3 8" id="KW-0032">Aminotransferase</keyword>
<evidence type="ECO:0000256" key="6">
    <source>
        <dbReference type="ARBA" id="ARBA00026106"/>
    </source>
</evidence>
<evidence type="ECO:0000256" key="4">
    <source>
        <dbReference type="ARBA" id="ARBA00022679"/>
    </source>
</evidence>
<evidence type="ECO:0000256" key="3">
    <source>
        <dbReference type="ARBA" id="ARBA00022576"/>
    </source>
</evidence>
<evidence type="ECO:0000313" key="8">
    <source>
        <dbReference type="EMBL" id="GAP29127.1"/>
    </source>
</evidence>
<evidence type="ECO:0000313" key="9">
    <source>
        <dbReference type="Proteomes" id="UP000037179"/>
    </source>
</evidence>
<reference evidence="9" key="1">
    <citation type="submission" date="2015-07" db="EMBL/GenBank/DDBJ databases">
        <title>Nocardia seriolae U-1 whole genome shotgun sequence.</title>
        <authorList>
            <person name="Imajoh M."/>
            <person name="Fukumoto Y."/>
            <person name="Sukeda M."/>
            <person name="Yamane J."/>
            <person name="Yamasaki K."/>
            <person name="Shimizu M."/>
            <person name="Ohnishi K."/>
            <person name="Oshima S."/>
        </authorList>
    </citation>
    <scope>NUCLEOTIDE SEQUENCE [LARGE SCALE GENOMIC DNA]</scope>
    <source>
        <strain evidence="9">U-1</strain>
    </source>
</reference>
<dbReference type="CDD" id="cd00609">
    <property type="entry name" value="AAT_like"/>
    <property type="match status" value="1"/>
</dbReference>
<dbReference type="AlphaFoldDB" id="A0ABC9YUG1"/>